<dbReference type="AlphaFoldDB" id="F0X0E7"/>
<dbReference type="InterPro" id="IPR001611">
    <property type="entry name" value="Leu-rich_rpt"/>
</dbReference>
<evidence type="ECO:0000313" key="1">
    <source>
        <dbReference type="EMBL" id="CCA27234.1"/>
    </source>
</evidence>
<reference evidence="1" key="1">
    <citation type="journal article" date="2011" name="PLoS Biol.">
        <title>Gene gain and loss during evolution of obligate parasitism in the white rust pathogen of Arabidopsis thaliana.</title>
        <authorList>
            <person name="Kemen E."/>
            <person name="Gardiner A."/>
            <person name="Schultz-Larsen T."/>
            <person name="Kemen A.C."/>
            <person name="Balmuth A.L."/>
            <person name="Robert-Seilaniantz A."/>
            <person name="Bailey K."/>
            <person name="Holub E."/>
            <person name="Studholme D.J."/>
            <person name="Maclean D."/>
            <person name="Jones J.D."/>
        </authorList>
    </citation>
    <scope>NUCLEOTIDE SEQUENCE</scope>
</reference>
<dbReference type="SUPFAM" id="SSF52047">
    <property type="entry name" value="RNI-like"/>
    <property type="match status" value="1"/>
</dbReference>
<reference evidence="1" key="2">
    <citation type="submission" date="2011-02" db="EMBL/GenBank/DDBJ databases">
        <authorList>
            <person name="MacLean D."/>
        </authorList>
    </citation>
    <scope>NUCLEOTIDE SEQUENCE</scope>
</reference>
<organism evidence="1">
    <name type="scientific">Albugo laibachii Nc14</name>
    <dbReference type="NCBI Taxonomy" id="890382"/>
    <lineage>
        <taxon>Eukaryota</taxon>
        <taxon>Sar</taxon>
        <taxon>Stramenopiles</taxon>
        <taxon>Oomycota</taxon>
        <taxon>Peronosporomycetes</taxon>
        <taxon>Albuginales</taxon>
        <taxon>Albuginaceae</taxon>
        <taxon>Albugo</taxon>
    </lineage>
</organism>
<dbReference type="HOGENOM" id="CLU_925647_0_0_1"/>
<dbReference type="EMBL" id="FR824522">
    <property type="protein sequence ID" value="CCA27234.1"/>
    <property type="molecule type" value="Genomic_DNA"/>
</dbReference>
<dbReference type="InterPro" id="IPR052394">
    <property type="entry name" value="LRR-containing"/>
</dbReference>
<dbReference type="SMART" id="SM00368">
    <property type="entry name" value="LRR_RI"/>
    <property type="match status" value="5"/>
</dbReference>
<dbReference type="Pfam" id="PF13516">
    <property type="entry name" value="LRR_6"/>
    <property type="match status" value="3"/>
</dbReference>
<proteinExistence type="predicted"/>
<gene>
    <name evidence="1" type="primary">AlNc14C481G11888</name>
    <name evidence="1" type="ORF">ALNC14_133780</name>
</gene>
<dbReference type="Gene3D" id="3.80.10.10">
    <property type="entry name" value="Ribonuclease Inhibitor"/>
    <property type="match status" value="2"/>
</dbReference>
<dbReference type="PANTHER" id="PTHR24114:SF2">
    <property type="entry name" value="F-BOX DOMAIN-CONTAINING PROTEIN-RELATED"/>
    <property type="match status" value="1"/>
</dbReference>
<sequence length="301" mass="33305">MLENFDAQVGDFKFLLSTTEIMQNYIFSLEVEQLLSHLDLNEVCGRLTNLTRLCVAFGAQKVGMKYDRMLFGMKISDAKSLSHFVKSTATLTTLLLTNNLLNDDLLRIIMAGLMNNRTVTLLNLSHNNIGDDGARVLAKLLGADSMLTCLELYDNHISASGGEFLGQGLEQNTSLCELNLRLNRLTDKGGNRLIQGLIRHSSIKILNLSNNELGEESTRSLATVIANSKCTLRSIDLSGNSLREQDGETLLLALEKNTEIMSLDLRENRIPENATCLSQIARILRINDMTNSVQATLRGAE</sequence>
<dbReference type="PANTHER" id="PTHR24114">
    <property type="entry name" value="LEUCINE RICH REPEAT FAMILY PROTEIN"/>
    <property type="match status" value="1"/>
</dbReference>
<accession>F0X0E7</accession>
<protein>
    <submittedName>
        <fullName evidence="1">Uncharacterized protein AlNc14C481G11888</fullName>
    </submittedName>
</protein>
<dbReference type="InterPro" id="IPR032675">
    <property type="entry name" value="LRR_dom_sf"/>
</dbReference>
<name>F0X0E7_9STRA</name>